<accession>A0A4R6RI81</accession>
<comment type="caution">
    <text evidence="1">The sequence shown here is derived from an EMBL/GenBank/DDBJ whole genome shotgun (WGS) entry which is preliminary data.</text>
</comment>
<sequence>MTKAVLFGLSDETAPATLAPDPLPSHAMKLFRLCSDQVQPQHPLPWNVYNDSGQLLLNRGYMLQDIAQLDALMARGVYVDQLDHEAQQQDAARQARRRDAVTLWESLHQRMAQLLTQPADATAFRQTMDEACEDIRHALAHRQEASLFELLHTDDPASYAVSHSVQTAFVANLIGQRMGWSETDCDTLSQAALTMNLGMLPLQSTLALQLTPLSPQQRQAVHDHGAVGRRALEARGVTDVDWLHAVEHHHVTPDGGPLPATHADSGELACMLHYADVYLAKISARASRPAMPSHTAARSLFVHADGARNPYVSALIKEIGVYPPGSCVRLANGEIGIVVRRGEAAHLPEVHSLINANGQPMPQAVPRDTAQTAHKVTEALPRGRLSQRLNRRALFAQPAAA</sequence>
<dbReference type="AlphaFoldDB" id="A0A4R6RI81"/>
<proteinExistence type="predicted"/>
<name>A0A4R6RI81_9BURK</name>
<dbReference type="Gene3D" id="1.10.3210.10">
    <property type="entry name" value="Hypothetical protein af1432"/>
    <property type="match status" value="1"/>
</dbReference>
<dbReference type="SUPFAM" id="SSF109604">
    <property type="entry name" value="HD-domain/PDEase-like"/>
    <property type="match status" value="1"/>
</dbReference>
<dbReference type="PANTHER" id="PTHR43155">
    <property type="entry name" value="CYCLIC DI-GMP PHOSPHODIESTERASE PA4108-RELATED"/>
    <property type="match status" value="1"/>
</dbReference>
<organism evidence="1 2">
    <name type="scientific">Aquabacterium commune</name>
    <dbReference type="NCBI Taxonomy" id="70586"/>
    <lineage>
        <taxon>Bacteria</taxon>
        <taxon>Pseudomonadati</taxon>
        <taxon>Pseudomonadota</taxon>
        <taxon>Betaproteobacteria</taxon>
        <taxon>Burkholderiales</taxon>
        <taxon>Aquabacterium</taxon>
    </lineage>
</organism>
<reference evidence="1 2" key="1">
    <citation type="submission" date="2019-03" db="EMBL/GenBank/DDBJ databases">
        <title>Genomic Encyclopedia of Type Strains, Phase IV (KMG-IV): sequencing the most valuable type-strain genomes for metagenomic binning, comparative biology and taxonomic classification.</title>
        <authorList>
            <person name="Goeker M."/>
        </authorList>
    </citation>
    <scope>NUCLEOTIDE SEQUENCE [LARGE SCALE GENOMIC DNA]</scope>
    <source>
        <strain evidence="1 2">DSM 11901</strain>
    </source>
</reference>
<dbReference type="PANTHER" id="PTHR43155:SF2">
    <property type="entry name" value="CYCLIC DI-GMP PHOSPHODIESTERASE PA4108"/>
    <property type="match status" value="1"/>
</dbReference>
<gene>
    <name evidence="1" type="ORF">EV672_102375</name>
</gene>
<evidence type="ECO:0000313" key="2">
    <source>
        <dbReference type="Proteomes" id="UP000294593"/>
    </source>
</evidence>
<dbReference type="Proteomes" id="UP000294593">
    <property type="component" value="Unassembled WGS sequence"/>
</dbReference>
<evidence type="ECO:0000313" key="1">
    <source>
        <dbReference type="EMBL" id="TDP86024.1"/>
    </source>
</evidence>
<dbReference type="EMBL" id="SNXW01000002">
    <property type="protein sequence ID" value="TDP86024.1"/>
    <property type="molecule type" value="Genomic_DNA"/>
</dbReference>
<protein>
    <submittedName>
        <fullName evidence="1">HD-GYP domain-containing protein (C-di-GMP phosphodiesterase class II)</fullName>
    </submittedName>
</protein>
<keyword evidence="2" id="KW-1185">Reference proteome</keyword>